<dbReference type="GO" id="GO:0032154">
    <property type="term" value="C:cleavage furrow"/>
    <property type="evidence" value="ECO:0007669"/>
    <property type="project" value="UniProtKB-ARBA"/>
</dbReference>
<dbReference type="FunFam" id="1.20.58.80:FF:000013">
    <property type="entry name" value="STAM-binding protein-like A"/>
    <property type="match status" value="1"/>
</dbReference>
<dbReference type="SMART" id="SM00232">
    <property type="entry name" value="JAB_MPN"/>
    <property type="match status" value="1"/>
</dbReference>
<dbReference type="GO" id="GO:0046872">
    <property type="term" value="F:metal ion binding"/>
    <property type="evidence" value="ECO:0007669"/>
    <property type="project" value="UniProtKB-KW"/>
</dbReference>
<feature type="compositionally biased region" description="Low complexity" evidence="9">
    <location>
        <begin position="250"/>
        <end position="261"/>
    </location>
</feature>
<dbReference type="FunFam" id="3.40.140.10:FF:000010">
    <property type="entry name" value="AMSH-like protease isoform X1"/>
    <property type="match status" value="1"/>
</dbReference>
<dbReference type="GO" id="GO:0140492">
    <property type="term" value="F:metal-dependent deubiquitinase activity"/>
    <property type="evidence" value="ECO:0007669"/>
    <property type="project" value="InterPro"/>
</dbReference>
<dbReference type="AlphaFoldDB" id="A0A1A8B138"/>
<keyword evidence="7" id="KW-0862">Zinc</keyword>
<evidence type="ECO:0000256" key="5">
    <source>
        <dbReference type="ARBA" id="ARBA00022786"/>
    </source>
</evidence>
<evidence type="ECO:0000256" key="6">
    <source>
        <dbReference type="ARBA" id="ARBA00022801"/>
    </source>
</evidence>
<evidence type="ECO:0000256" key="9">
    <source>
        <dbReference type="SAM" id="MobiDB-lite"/>
    </source>
</evidence>
<reference evidence="11" key="1">
    <citation type="submission" date="2016-05" db="EMBL/GenBank/DDBJ databases">
        <authorList>
            <person name="Lavstsen T."/>
            <person name="Jespersen J.S."/>
        </authorList>
    </citation>
    <scope>NUCLEOTIDE SEQUENCE</scope>
    <source>
        <tissue evidence="11">Brain</tissue>
    </source>
</reference>
<dbReference type="GO" id="GO:0006508">
    <property type="term" value="P:proteolysis"/>
    <property type="evidence" value="ECO:0007669"/>
    <property type="project" value="UniProtKB-KW"/>
</dbReference>
<feature type="domain" description="MPN" evidence="10">
    <location>
        <begin position="292"/>
        <end position="420"/>
    </location>
</feature>
<feature type="region of interest" description="Disordered" evidence="9">
    <location>
        <begin position="216"/>
        <end position="276"/>
    </location>
</feature>
<evidence type="ECO:0000256" key="1">
    <source>
        <dbReference type="ARBA" id="ARBA00001947"/>
    </source>
</evidence>
<name>A0A1A8B138_NOTFU</name>
<evidence type="ECO:0000256" key="4">
    <source>
        <dbReference type="ARBA" id="ARBA00022723"/>
    </source>
</evidence>
<evidence type="ECO:0000259" key="10">
    <source>
        <dbReference type="PROSITE" id="PS50249"/>
    </source>
</evidence>
<dbReference type="InterPro" id="IPR037518">
    <property type="entry name" value="MPN"/>
</dbReference>
<keyword evidence="3" id="KW-0645">Protease</keyword>
<evidence type="ECO:0000256" key="7">
    <source>
        <dbReference type="ARBA" id="ARBA00022833"/>
    </source>
</evidence>
<comment type="cofactor">
    <cofactor evidence="1">
        <name>Zn(2+)</name>
        <dbReference type="ChEBI" id="CHEBI:29105"/>
    </cofactor>
</comment>
<keyword evidence="5" id="KW-0833">Ubl conjugation pathway</keyword>
<keyword evidence="4" id="KW-0479">Metal-binding</keyword>
<dbReference type="PROSITE" id="PS50249">
    <property type="entry name" value="MPN"/>
    <property type="match status" value="1"/>
</dbReference>
<dbReference type="GO" id="GO:0070536">
    <property type="term" value="P:protein K63-linked deubiquitination"/>
    <property type="evidence" value="ECO:0007669"/>
    <property type="project" value="InterPro"/>
</dbReference>
<dbReference type="SUPFAM" id="SSF140856">
    <property type="entry name" value="USP8 N-terminal domain-like"/>
    <property type="match status" value="1"/>
</dbReference>
<dbReference type="Pfam" id="PF01398">
    <property type="entry name" value="JAB"/>
    <property type="match status" value="1"/>
</dbReference>
<dbReference type="EMBL" id="HADY01022672">
    <property type="protein sequence ID" value="SBP61157.1"/>
    <property type="molecule type" value="Transcribed_RNA"/>
</dbReference>
<feature type="region of interest" description="Disordered" evidence="9">
    <location>
        <begin position="165"/>
        <end position="188"/>
    </location>
</feature>
<comment type="similarity">
    <text evidence="2">Belongs to the peptidase M67C family.</text>
</comment>
<protein>
    <submittedName>
        <fullName evidence="11">STAM binding protein</fullName>
    </submittedName>
</protein>
<evidence type="ECO:0000313" key="11">
    <source>
        <dbReference type="EMBL" id="SBP61157.1"/>
    </source>
</evidence>
<dbReference type="Gene3D" id="1.20.58.80">
    <property type="entry name" value="Phosphotransferase system, lactose/cellobiose-type IIA subunit"/>
    <property type="match status" value="1"/>
</dbReference>
<dbReference type="CDD" id="cd08066">
    <property type="entry name" value="MPN_AMSH_like"/>
    <property type="match status" value="1"/>
</dbReference>
<dbReference type="Gene3D" id="3.40.140.10">
    <property type="entry name" value="Cytidine Deaminase, domain 2"/>
    <property type="match status" value="1"/>
</dbReference>
<accession>A0A1A8B138</accession>
<dbReference type="Pfam" id="PF08969">
    <property type="entry name" value="USP8_dimer"/>
    <property type="match status" value="1"/>
</dbReference>
<dbReference type="SUPFAM" id="SSF102712">
    <property type="entry name" value="JAB1/MPN domain"/>
    <property type="match status" value="1"/>
</dbReference>
<dbReference type="PANTHER" id="PTHR12947:SF8">
    <property type="entry name" value="STAM-BINDING PROTEIN"/>
    <property type="match status" value="1"/>
</dbReference>
<dbReference type="InterPro" id="IPR000555">
    <property type="entry name" value="JAMM/MPN+_dom"/>
</dbReference>
<sequence length="459" mass="51586">MGDHTDVSLPPEERFHALTKKGSLVEVNDDVPPRRYFRSGMEMIRMASIYTEEGNIERAFVLYNKYITLFIEKLPKHRDYKTANIPEKKDTVKVATLCSVNPIGSEDSCSLACHLFLIPLQKLKEVAFPQAEVLKKALLRRFEQEYAEYLVKKKAEEAAMAQEQSKRRALDAERERVAEMQRRQREQEQFSAFEEMIRRQELEKERQRVLLEFATPATPPADTPLLPGIQGPPLSPGYISGGNDYQHTRPSAPIGSPIGSPTAGPPSFDRSLKPGSLVSPGNNSMVDALRQLAVPAELCRSFLRLAEANTSRAIETCGILCGKLTRNAFTVTHVIVPKQCGGPDYCDTENEEELFLVQDQYDLITLGWIHTHPTQTAFLSSVDLHTHCSYQIMLPEAVAIVCSPKFNEIGYFRLTDRGVDEISTCRQKGFHPHSKEPPLFTHAGHVTITEGSVSMMDLR</sequence>
<keyword evidence="8" id="KW-0482">Metalloprotease</keyword>
<proteinExistence type="inferred from homology"/>
<evidence type="ECO:0000256" key="2">
    <source>
        <dbReference type="ARBA" id="ARBA00010981"/>
    </source>
</evidence>
<dbReference type="PANTHER" id="PTHR12947">
    <property type="entry name" value="AMSH-LIKE PROTEASE"/>
    <property type="match status" value="1"/>
</dbReference>
<gene>
    <name evidence="11" type="primary">STAMBPL1</name>
</gene>
<dbReference type="InterPro" id="IPR044098">
    <property type="entry name" value="STAMBP/STALP-like_MPN"/>
</dbReference>
<dbReference type="InterPro" id="IPR015063">
    <property type="entry name" value="USP8_dimer"/>
</dbReference>
<evidence type="ECO:0000256" key="8">
    <source>
        <dbReference type="ARBA" id="ARBA00023049"/>
    </source>
</evidence>
<organism evidence="11">
    <name type="scientific">Nothobranchius furzeri</name>
    <name type="common">Turquoise killifish</name>
    <dbReference type="NCBI Taxonomy" id="105023"/>
    <lineage>
        <taxon>Eukaryota</taxon>
        <taxon>Metazoa</taxon>
        <taxon>Chordata</taxon>
        <taxon>Craniata</taxon>
        <taxon>Vertebrata</taxon>
        <taxon>Euteleostomi</taxon>
        <taxon>Actinopterygii</taxon>
        <taxon>Neopterygii</taxon>
        <taxon>Teleostei</taxon>
        <taxon>Neoteleostei</taxon>
        <taxon>Acanthomorphata</taxon>
        <taxon>Ovalentaria</taxon>
        <taxon>Atherinomorphae</taxon>
        <taxon>Cyprinodontiformes</taxon>
        <taxon>Nothobranchiidae</taxon>
        <taxon>Nothobranchius</taxon>
    </lineage>
</organism>
<evidence type="ECO:0000256" key="3">
    <source>
        <dbReference type="ARBA" id="ARBA00022670"/>
    </source>
</evidence>
<reference evidence="11" key="2">
    <citation type="submission" date="2016-06" db="EMBL/GenBank/DDBJ databases">
        <title>The genome of a short-lived fish provides insights into sex chromosome evolution and the genetic control of aging.</title>
        <authorList>
            <person name="Reichwald K."/>
            <person name="Felder M."/>
            <person name="Petzold A."/>
            <person name="Koch P."/>
            <person name="Groth M."/>
            <person name="Platzer M."/>
        </authorList>
    </citation>
    <scope>NUCLEOTIDE SEQUENCE</scope>
    <source>
        <tissue evidence="11">Brain</tissue>
    </source>
</reference>
<dbReference type="GO" id="GO:0061578">
    <property type="term" value="F:K63-linked deubiquitinase activity"/>
    <property type="evidence" value="ECO:0007669"/>
    <property type="project" value="InterPro"/>
</dbReference>
<keyword evidence="6" id="KW-0378">Hydrolase</keyword>
<dbReference type="GO" id="GO:0005768">
    <property type="term" value="C:endosome"/>
    <property type="evidence" value="ECO:0007669"/>
    <property type="project" value="TreeGrafter"/>
</dbReference>